<dbReference type="InterPro" id="IPR052468">
    <property type="entry name" value="Dual_spec_MAPK_kinase"/>
</dbReference>
<dbReference type="PROSITE" id="PS50011">
    <property type="entry name" value="PROTEIN_KINASE_DOM"/>
    <property type="match status" value="1"/>
</dbReference>
<sequence length="367" mass="40091">MRPIFFPHEFFRPRAPAAVARDDEAEGTKPILAPHELFHHEAPAAAAATVVRDEESDEEPIVGIVGLEMSDFQVIGELGGGLYNVVYKARLRRCPHGGVFALKTPYYDLGGREEDEAVAAVLRRVEGLEHVVRCHAMFRRNESLRVAVFEHMNGGSLDRALSRRGGRGLPEPALAEVAAACLAALRGLHSRGVVHLHLNPFHILADADGNIKICDFDDAKIIPPGPGSTVYSGIGFGSPEYMSPERCAPMAMAGARVARAADVWSLGITVLHLYQGHCPARPLPSKRTLERLSYEISHGEPPSVPDEDTRASIELRGFVSACLQKCVCTRATVAELLNHPFVAERDVAESRRVLKEVIVATMDKDDY</sequence>
<dbReference type="EnsemblPlants" id="OGLUM01G13210.1">
    <property type="protein sequence ID" value="OGLUM01G13210.1"/>
    <property type="gene ID" value="OGLUM01G13210"/>
</dbReference>
<dbReference type="PANTHER" id="PTHR47238">
    <property type="entry name" value="MITOGEN-ACTIVATED PROTEIN KINASE KINASE 5"/>
    <property type="match status" value="1"/>
</dbReference>
<evidence type="ECO:0000256" key="4">
    <source>
        <dbReference type="ARBA" id="ARBA00022741"/>
    </source>
</evidence>
<evidence type="ECO:0000256" key="2">
    <source>
        <dbReference type="ARBA" id="ARBA00022553"/>
    </source>
</evidence>
<dbReference type="GO" id="GO:0004674">
    <property type="term" value="F:protein serine/threonine kinase activity"/>
    <property type="evidence" value="ECO:0007669"/>
    <property type="project" value="UniProtKB-KW"/>
</dbReference>
<dbReference type="STRING" id="40148.A0A0D9Y6X4"/>
<keyword evidence="4" id="KW-0547">Nucleotide-binding</keyword>
<evidence type="ECO:0000313" key="13">
    <source>
        <dbReference type="Proteomes" id="UP000026961"/>
    </source>
</evidence>
<keyword evidence="5" id="KW-0418">Kinase</keyword>
<evidence type="ECO:0000256" key="1">
    <source>
        <dbReference type="ARBA" id="ARBA00022527"/>
    </source>
</evidence>
<evidence type="ECO:0000256" key="7">
    <source>
        <dbReference type="ARBA" id="ARBA00023137"/>
    </source>
</evidence>
<keyword evidence="13" id="KW-1185">Reference proteome</keyword>
<accession>A0A0D9Y6X4</accession>
<keyword evidence="3" id="KW-0808">Transferase</keyword>
<evidence type="ECO:0000256" key="10">
    <source>
        <dbReference type="ARBA" id="ARBA00051693"/>
    </source>
</evidence>
<dbReference type="SUPFAM" id="SSF56112">
    <property type="entry name" value="Protein kinase-like (PK-like)"/>
    <property type="match status" value="1"/>
</dbReference>
<reference evidence="12" key="1">
    <citation type="submission" date="2013-08" db="EMBL/GenBank/DDBJ databases">
        <title>Oryza genome evolution.</title>
        <authorList>
            <person name="Wing R.A."/>
            <person name="Panaud O."/>
            <person name="Oliveira A.C."/>
        </authorList>
    </citation>
    <scope>NUCLEOTIDE SEQUENCE</scope>
</reference>
<dbReference type="GO" id="GO:0004708">
    <property type="term" value="F:MAP kinase kinase activity"/>
    <property type="evidence" value="ECO:0007669"/>
    <property type="project" value="UniProtKB-EC"/>
</dbReference>
<keyword evidence="1" id="KW-0723">Serine/threonine-protein kinase</keyword>
<dbReference type="InterPro" id="IPR000719">
    <property type="entry name" value="Prot_kinase_dom"/>
</dbReference>
<protein>
    <recommendedName>
        <fullName evidence="11">Protein kinase domain-containing protein</fullName>
    </recommendedName>
</protein>
<evidence type="ECO:0000256" key="9">
    <source>
        <dbReference type="ARBA" id="ARBA00049299"/>
    </source>
</evidence>
<evidence type="ECO:0000259" key="11">
    <source>
        <dbReference type="PROSITE" id="PS50011"/>
    </source>
</evidence>
<evidence type="ECO:0000256" key="3">
    <source>
        <dbReference type="ARBA" id="ARBA00022679"/>
    </source>
</evidence>
<dbReference type="InterPro" id="IPR011009">
    <property type="entry name" value="Kinase-like_dom_sf"/>
</dbReference>
<dbReference type="Proteomes" id="UP000026961">
    <property type="component" value="Chromosome 1"/>
</dbReference>
<comment type="catalytic activity">
    <reaction evidence="9">
        <text>L-threonyl-[protein] + ATP = O-phospho-L-threonyl-[protein] + ADP + H(+)</text>
        <dbReference type="Rhea" id="RHEA:46608"/>
        <dbReference type="Rhea" id="RHEA-COMP:11060"/>
        <dbReference type="Rhea" id="RHEA-COMP:11605"/>
        <dbReference type="ChEBI" id="CHEBI:15378"/>
        <dbReference type="ChEBI" id="CHEBI:30013"/>
        <dbReference type="ChEBI" id="CHEBI:30616"/>
        <dbReference type="ChEBI" id="CHEBI:61977"/>
        <dbReference type="ChEBI" id="CHEBI:456216"/>
        <dbReference type="EC" id="2.7.12.2"/>
    </reaction>
</comment>
<dbReference type="AlphaFoldDB" id="A0A0D9Y6X4"/>
<reference evidence="12" key="2">
    <citation type="submission" date="2015-04" db="UniProtKB">
        <authorList>
            <consortium name="EnsemblPlants"/>
        </authorList>
    </citation>
    <scope>IDENTIFICATION</scope>
</reference>
<dbReference type="HOGENOM" id="CLU_000288_63_23_1"/>
<name>A0A0D9Y6X4_9ORYZ</name>
<dbReference type="PANTHER" id="PTHR47238:SF4">
    <property type="entry name" value="MITOGEN-ACTIVATED PROTEIN KINASE KINASE 5"/>
    <property type="match status" value="1"/>
</dbReference>
<keyword evidence="6" id="KW-0067">ATP-binding</keyword>
<dbReference type="Gramene" id="OGLUM01G13210.1">
    <property type="protein sequence ID" value="OGLUM01G13210.1"/>
    <property type="gene ID" value="OGLUM01G13210"/>
</dbReference>
<organism evidence="12">
    <name type="scientific">Oryza glumipatula</name>
    <dbReference type="NCBI Taxonomy" id="40148"/>
    <lineage>
        <taxon>Eukaryota</taxon>
        <taxon>Viridiplantae</taxon>
        <taxon>Streptophyta</taxon>
        <taxon>Embryophyta</taxon>
        <taxon>Tracheophyta</taxon>
        <taxon>Spermatophyta</taxon>
        <taxon>Magnoliopsida</taxon>
        <taxon>Liliopsida</taxon>
        <taxon>Poales</taxon>
        <taxon>Poaceae</taxon>
        <taxon>BOP clade</taxon>
        <taxon>Oryzoideae</taxon>
        <taxon>Oryzeae</taxon>
        <taxon>Oryzinae</taxon>
        <taxon>Oryza</taxon>
    </lineage>
</organism>
<comment type="catalytic activity">
    <reaction evidence="10">
        <text>L-tyrosyl-[protein] + ATP = O-phospho-L-tyrosyl-[protein] + ADP + H(+)</text>
        <dbReference type="Rhea" id="RHEA:10596"/>
        <dbReference type="Rhea" id="RHEA-COMP:10136"/>
        <dbReference type="Rhea" id="RHEA-COMP:20101"/>
        <dbReference type="ChEBI" id="CHEBI:15378"/>
        <dbReference type="ChEBI" id="CHEBI:30616"/>
        <dbReference type="ChEBI" id="CHEBI:46858"/>
        <dbReference type="ChEBI" id="CHEBI:61978"/>
        <dbReference type="ChEBI" id="CHEBI:456216"/>
        <dbReference type="EC" id="2.7.12.2"/>
    </reaction>
</comment>
<feature type="domain" description="Protein kinase" evidence="11">
    <location>
        <begin position="72"/>
        <end position="342"/>
    </location>
</feature>
<dbReference type="GO" id="GO:0005524">
    <property type="term" value="F:ATP binding"/>
    <property type="evidence" value="ECO:0007669"/>
    <property type="project" value="UniProtKB-KW"/>
</dbReference>
<evidence type="ECO:0000313" key="12">
    <source>
        <dbReference type="EnsemblPlants" id="OGLUM01G13210.1"/>
    </source>
</evidence>
<proteinExistence type="predicted"/>
<keyword evidence="7" id="KW-0829">Tyrosine-protein kinase</keyword>
<evidence type="ECO:0000256" key="6">
    <source>
        <dbReference type="ARBA" id="ARBA00022840"/>
    </source>
</evidence>
<reference evidence="12" key="3">
    <citation type="submission" date="2018-05" db="EMBL/GenBank/DDBJ databases">
        <title>OgluRS3 (Oryza glumaepatula Reference Sequence Version 3).</title>
        <authorList>
            <person name="Zhang J."/>
            <person name="Kudrna D."/>
            <person name="Lee S."/>
            <person name="Talag J."/>
            <person name="Welchert J."/>
            <person name="Wing R.A."/>
        </authorList>
    </citation>
    <scope>NUCLEOTIDE SEQUENCE [LARGE SCALE GENOMIC DNA]</scope>
</reference>
<keyword evidence="2" id="KW-0597">Phosphoprotein</keyword>
<evidence type="ECO:0000256" key="8">
    <source>
        <dbReference type="ARBA" id="ARBA00049014"/>
    </source>
</evidence>
<evidence type="ECO:0000256" key="5">
    <source>
        <dbReference type="ARBA" id="ARBA00022777"/>
    </source>
</evidence>
<dbReference type="eggNOG" id="KOG0581">
    <property type="taxonomic scope" value="Eukaryota"/>
</dbReference>
<dbReference type="GO" id="GO:0004713">
    <property type="term" value="F:protein tyrosine kinase activity"/>
    <property type="evidence" value="ECO:0007669"/>
    <property type="project" value="UniProtKB-KW"/>
</dbReference>
<dbReference type="Gene3D" id="1.10.510.10">
    <property type="entry name" value="Transferase(Phosphotransferase) domain 1"/>
    <property type="match status" value="1"/>
</dbReference>
<comment type="catalytic activity">
    <reaction evidence="8">
        <text>L-seryl-[protein] + ATP = O-phospho-L-seryl-[protein] + ADP + H(+)</text>
        <dbReference type="Rhea" id="RHEA:17989"/>
        <dbReference type="Rhea" id="RHEA-COMP:9863"/>
        <dbReference type="Rhea" id="RHEA-COMP:11604"/>
        <dbReference type="ChEBI" id="CHEBI:15378"/>
        <dbReference type="ChEBI" id="CHEBI:29999"/>
        <dbReference type="ChEBI" id="CHEBI:30616"/>
        <dbReference type="ChEBI" id="CHEBI:83421"/>
        <dbReference type="ChEBI" id="CHEBI:456216"/>
        <dbReference type="EC" id="2.7.12.2"/>
    </reaction>
</comment>
<dbReference type="Pfam" id="PF00069">
    <property type="entry name" value="Pkinase"/>
    <property type="match status" value="1"/>
</dbReference>